<dbReference type="STRING" id="1423777.FD46_GL001234"/>
<gene>
    <name evidence="2" type="ORF">FD46_GL001234</name>
</gene>
<feature type="region of interest" description="Disordered" evidence="1">
    <location>
        <begin position="148"/>
        <end position="171"/>
    </location>
</feature>
<dbReference type="OrthoDB" id="2965348at2"/>
<evidence type="ECO:0000313" key="3">
    <source>
        <dbReference type="Proteomes" id="UP000051686"/>
    </source>
</evidence>
<dbReference type="Gene3D" id="3.30.1380.20">
    <property type="entry name" value="Trafficking protein particle complex subunit 3"/>
    <property type="match status" value="1"/>
</dbReference>
<dbReference type="RefSeq" id="WP_057896100.1">
    <property type="nucleotide sequence ID" value="NZ_AZEH01000037.1"/>
</dbReference>
<evidence type="ECO:0008006" key="4">
    <source>
        <dbReference type="Google" id="ProtNLM"/>
    </source>
</evidence>
<dbReference type="InterPro" id="IPR024096">
    <property type="entry name" value="NO_sig/Golgi_transp_ligand-bd"/>
</dbReference>
<keyword evidence="3" id="KW-1185">Reference proteome</keyword>
<evidence type="ECO:0000256" key="1">
    <source>
        <dbReference type="SAM" id="MobiDB-lite"/>
    </source>
</evidence>
<dbReference type="PATRIC" id="fig|1423777.3.peg.1275"/>
<organism evidence="2 3">
    <name type="scientific">Liquorilactobacillus oeni DSM 19972</name>
    <dbReference type="NCBI Taxonomy" id="1423777"/>
    <lineage>
        <taxon>Bacteria</taxon>
        <taxon>Bacillati</taxon>
        <taxon>Bacillota</taxon>
        <taxon>Bacilli</taxon>
        <taxon>Lactobacillales</taxon>
        <taxon>Lactobacillaceae</taxon>
        <taxon>Liquorilactobacillus</taxon>
    </lineage>
</organism>
<proteinExistence type="predicted"/>
<protein>
    <recommendedName>
        <fullName evidence="4">DUF2507 domain-containing protein</fullName>
    </recommendedName>
</protein>
<name>A0A0R1MAR4_9LACO</name>
<dbReference type="Proteomes" id="UP000051686">
    <property type="component" value="Unassembled WGS sequence"/>
</dbReference>
<reference evidence="2 3" key="1">
    <citation type="journal article" date="2015" name="Genome Announc.">
        <title>Expanding the biotechnology potential of lactobacilli through comparative genomics of 213 strains and associated genera.</title>
        <authorList>
            <person name="Sun Z."/>
            <person name="Harris H.M."/>
            <person name="McCann A."/>
            <person name="Guo C."/>
            <person name="Argimon S."/>
            <person name="Zhang W."/>
            <person name="Yang X."/>
            <person name="Jeffery I.B."/>
            <person name="Cooney J.C."/>
            <person name="Kagawa T.F."/>
            <person name="Liu W."/>
            <person name="Song Y."/>
            <person name="Salvetti E."/>
            <person name="Wrobel A."/>
            <person name="Rasinkangas P."/>
            <person name="Parkhill J."/>
            <person name="Rea M.C."/>
            <person name="O'Sullivan O."/>
            <person name="Ritari J."/>
            <person name="Douillard F.P."/>
            <person name="Paul Ross R."/>
            <person name="Yang R."/>
            <person name="Briner A.E."/>
            <person name="Felis G.E."/>
            <person name="de Vos W.M."/>
            <person name="Barrangou R."/>
            <person name="Klaenhammer T.R."/>
            <person name="Caufield P.W."/>
            <person name="Cui Y."/>
            <person name="Zhang H."/>
            <person name="O'Toole P.W."/>
        </authorList>
    </citation>
    <scope>NUCLEOTIDE SEQUENCE [LARGE SCALE GENOMIC DNA]</scope>
    <source>
        <strain evidence="2 3">DSM 19972</strain>
    </source>
</reference>
<dbReference type="SUPFAM" id="SSF111126">
    <property type="entry name" value="Ligand-binding domain in the NO signalling and Golgi transport"/>
    <property type="match status" value="1"/>
</dbReference>
<comment type="caution">
    <text evidence="2">The sequence shown here is derived from an EMBL/GenBank/DDBJ whole genome shotgun (WGS) entry which is preliminary data.</text>
</comment>
<accession>A0A0R1MAR4</accession>
<dbReference type="EMBL" id="AZEH01000037">
    <property type="protein sequence ID" value="KRL05009.1"/>
    <property type="molecule type" value="Genomic_DNA"/>
</dbReference>
<sequence length="171" mass="19128">MEVKFYQQLLADDTSTSILGYEVLRDILIPELTGENKTILYWAGKRLAREIFLDKSEDLASFFEKAGWGSLKAGKAKKNQQLFELSGKIIKLRQQNIKQADFLLEAGFLAETLQNQTGCVTEAIIKDNDSHNGKIIFLVQQDPSLPLDAAVRPDKPPLRFTSASEKGLGQK</sequence>
<dbReference type="Pfam" id="PF10702">
    <property type="entry name" value="DUF2507"/>
    <property type="match status" value="1"/>
</dbReference>
<dbReference type="InterPro" id="IPR019642">
    <property type="entry name" value="DUF2507"/>
</dbReference>
<evidence type="ECO:0000313" key="2">
    <source>
        <dbReference type="EMBL" id="KRL05009.1"/>
    </source>
</evidence>
<dbReference type="AlphaFoldDB" id="A0A0R1MAR4"/>